<keyword evidence="1" id="KW-0175">Coiled coil</keyword>
<dbReference type="AlphaFoldDB" id="A0A926WLM9"/>
<evidence type="ECO:0000256" key="1">
    <source>
        <dbReference type="SAM" id="Coils"/>
    </source>
</evidence>
<accession>A0A926WLM9</accession>
<keyword evidence="2" id="KW-1133">Transmembrane helix</keyword>
<feature type="coiled-coil region" evidence="1">
    <location>
        <begin position="593"/>
        <end position="638"/>
    </location>
</feature>
<feature type="transmembrane region" description="Helical" evidence="2">
    <location>
        <begin position="48"/>
        <end position="81"/>
    </location>
</feature>
<protein>
    <submittedName>
        <fullName evidence="3">MFS transporter</fullName>
    </submittedName>
</protein>
<feature type="coiled-coil region" evidence="1">
    <location>
        <begin position="985"/>
        <end position="1016"/>
    </location>
</feature>
<dbReference type="EMBL" id="JACJQU010000036">
    <property type="protein sequence ID" value="MBD2296928.1"/>
    <property type="molecule type" value="Genomic_DNA"/>
</dbReference>
<dbReference type="RefSeq" id="WP_190565045.1">
    <property type="nucleotide sequence ID" value="NZ_JACJQU010000036.1"/>
</dbReference>
<feature type="transmembrane region" description="Helical" evidence="2">
    <location>
        <begin position="101"/>
        <end position="121"/>
    </location>
</feature>
<dbReference type="Proteomes" id="UP000662185">
    <property type="component" value="Unassembled WGS sequence"/>
</dbReference>
<keyword evidence="2" id="KW-0812">Transmembrane</keyword>
<sequence length="1061" mass="119254">MIFQTSLIAVNSFKWCYLHLGLAPIKVTGEVFTPVPTALAFSSPKFLLALLSGIVMALAFQLLLTNLSLAVGISAIGTGAYSDVDDTQTLGGSIRKIEAKIGIWAILSSSIALFIACFVAIKLSLIESAVLGAIIGVIIWSSYFTIIMWLGSSAVGSLIGSFISTVTSGIQGLLGTATAATTSALGANAAQKQMVATAEEITAAVRRELTSGFDAESIKNTLQNSLNSLQLPKLDIKEIRNQFDHLLKDIDLREIGDRQFLENINRQTFVDLISSRTDFSPEDVNKIADQLEGAWKQVLTRQNTTGKVIDLIKSASPEELNSEKLGERLQQLITVGGNGKQTNGVIKQAIQYGLGAAGTAVLERVNLADVNVQEITTELKKIGGQVQDVDVNKIIEQLKQIANKTTEQTSKIGTQLGERFAKPQNPIKADVEDYLLNSFPWHFNRLTIQDEFRDVIYDPNADPITVRRQLEEINQDYFVNLLKQRGDISEDRIQEIAEQITSIRQEVFQIVQQTEREVQSQDLHRRIEDYLRNTNKEELNPEGIERNFSTLLEDPEAGVEDLQQRLSEFNRDTLVQLLQQRQDISEEEANNIVGKLEGTRDNVVNRARELQEQAKNKAQELRQRVEDYLRNTNKEELNPESIERDFRVLLEDPQTGINLLRDRLSQFDRDTLVQLLSQRQDLSEEQVNQTLNALERVRDNIIQAPQKVADKAKEQYEQTTTAIAEYLRNTNLKELNPEGIQRDLQKLFSDPKQGASALRDRLSQVDRETLVKLLSGREDLSEEQVNQIIDSVQAATNNIVKAPQRLAQRTTKQVLDFEANLENYLRNTKKEELNPEGIKRDLRLLLSSPRVGIGSLGDRVSRIDRSTLVALLSQREDITEEEANRIVDQIESVRDSIVAQFDQIQQRMRSLVDRIFGSIREYLNSLDRPELNYEGIQHDFAKIFDDPQAGFEALRDRLGEFDRDTLVAILTSRPDISEEQANQIINRIESARDSVLHRAERIQQETQRRLRAIKEQAKQQAIDSKKALADAAWWLFNAAVISLVASAIAGVLAVITPNPIL</sequence>
<name>A0A926WLM9_9NOST</name>
<comment type="caution">
    <text evidence="3">The sequence shown here is derived from an EMBL/GenBank/DDBJ whole genome shotgun (WGS) entry which is preliminary data.</text>
</comment>
<keyword evidence="2" id="KW-0472">Membrane</keyword>
<dbReference type="Gene3D" id="1.20.120.20">
    <property type="entry name" value="Apolipoprotein"/>
    <property type="match status" value="1"/>
</dbReference>
<proteinExistence type="predicted"/>
<evidence type="ECO:0000313" key="3">
    <source>
        <dbReference type="EMBL" id="MBD2296928.1"/>
    </source>
</evidence>
<feature type="transmembrane region" description="Helical" evidence="2">
    <location>
        <begin position="1031"/>
        <end position="1055"/>
    </location>
</feature>
<feature type="transmembrane region" description="Helical" evidence="2">
    <location>
        <begin position="128"/>
        <end position="151"/>
    </location>
</feature>
<reference evidence="4" key="1">
    <citation type="journal article" date="2020" name="ISME J.">
        <title>Comparative genomics reveals insights into cyanobacterial evolution and habitat adaptation.</title>
        <authorList>
            <person name="Chen M.Y."/>
            <person name="Teng W.K."/>
            <person name="Zhao L."/>
            <person name="Hu C.X."/>
            <person name="Zhou Y.K."/>
            <person name="Han B.P."/>
            <person name="Song L.R."/>
            <person name="Shu W.S."/>
        </authorList>
    </citation>
    <scope>NUCLEOTIDE SEQUENCE [LARGE SCALE GENOMIC DNA]</scope>
    <source>
        <strain evidence="4">FACHB-251</strain>
    </source>
</reference>
<gene>
    <name evidence="3" type="ORF">H6G06_26490</name>
</gene>
<evidence type="ECO:0000313" key="4">
    <source>
        <dbReference type="Proteomes" id="UP000662185"/>
    </source>
</evidence>
<organism evidence="3 4">
    <name type="scientific">Anabaena sphaerica FACHB-251</name>
    <dbReference type="NCBI Taxonomy" id="2692883"/>
    <lineage>
        <taxon>Bacteria</taxon>
        <taxon>Bacillati</taxon>
        <taxon>Cyanobacteriota</taxon>
        <taxon>Cyanophyceae</taxon>
        <taxon>Nostocales</taxon>
        <taxon>Nostocaceae</taxon>
        <taxon>Anabaena</taxon>
    </lineage>
</organism>
<evidence type="ECO:0000256" key="2">
    <source>
        <dbReference type="SAM" id="Phobius"/>
    </source>
</evidence>
<keyword evidence="4" id="KW-1185">Reference proteome</keyword>